<dbReference type="AlphaFoldDB" id="A0A0D0GGI1"/>
<name>A0A0D0GGI1_9SPHI</name>
<keyword evidence="2" id="KW-1185">Reference proteome</keyword>
<gene>
    <name evidence="1" type="ORF">TH53_21815</name>
</gene>
<organism evidence="1 2">
    <name type="scientific">Pedobacter lusitanus</name>
    <dbReference type="NCBI Taxonomy" id="1503925"/>
    <lineage>
        <taxon>Bacteria</taxon>
        <taxon>Pseudomonadati</taxon>
        <taxon>Bacteroidota</taxon>
        <taxon>Sphingobacteriia</taxon>
        <taxon>Sphingobacteriales</taxon>
        <taxon>Sphingobacteriaceae</taxon>
        <taxon>Pedobacter</taxon>
    </lineage>
</organism>
<evidence type="ECO:0000313" key="2">
    <source>
        <dbReference type="Proteomes" id="UP000032049"/>
    </source>
</evidence>
<sequence>MFLETEKAKGWPERLKSMKVGNVIPVSISSLSAARQAISRSLPNSGVEMKFETETKEKIVKNKVVKYGEIKRTA</sequence>
<comment type="caution">
    <text evidence="1">The sequence shown here is derived from an EMBL/GenBank/DDBJ whole genome shotgun (WGS) entry which is preliminary data.</text>
</comment>
<reference evidence="1 2" key="1">
    <citation type="submission" date="2015-01" db="EMBL/GenBank/DDBJ databases">
        <title>Draft genome sequence of Pedobacter sp. NL19 isolated from sludge of an effluent treatment pond in an abandoned uranium mine.</title>
        <authorList>
            <person name="Santos T."/>
            <person name="Caetano T."/>
            <person name="Covas C."/>
            <person name="Cruz A."/>
            <person name="Mendo S."/>
        </authorList>
    </citation>
    <scope>NUCLEOTIDE SEQUENCE [LARGE SCALE GENOMIC DNA]</scope>
    <source>
        <strain evidence="1 2">NL19</strain>
    </source>
</reference>
<evidence type="ECO:0000313" key="1">
    <source>
        <dbReference type="EMBL" id="KIO75250.1"/>
    </source>
</evidence>
<dbReference type="STRING" id="1503925.TH53_21815"/>
<accession>A0A0D0GGI1</accession>
<dbReference type="Proteomes" id="UP000032049">
    <property type="component" value="Unassembled WGS sequence"/>
</dbReference>
<dbReference type="EMBL" id="JXRA01000110">
    <property type="protein sequence ID" value="KIO75250.1"/>
    <property type="molecule type" value="Genomic_DNA"/>
</dbReference>
<protein>
    <submittedName>
        <fullName evidence="1">Uncharacterized protein</fullName>
    </submittedName>
</protein>
<proteinExistence type="predicted"/>
<dbReference type="RefSeq" id="WP_041885570.1">
    <property type="nucleotide sequence ID" value="NZ_CP157278.1"/>
</dbReference>